<gene>
    <name evidence="4" type="ORF">FDT66_05575</name>
</gene>
<dbReference type="SMART" id="SM00448">
    <property type="entry name" value="REC"/>
    <property type="match status" value="1"/>
</dbReference>
<feature type="modified residue" description="4-aspartylphosphate" evidence="1">
    <location>
        <position position="53"/>
    </location>
</feature>
<protein>
    <submittedName>
        <fullName evidence="4">Response regulator transcription factor</fullName>
    </submittedName>
</protein>
<feature type="domain" description="HTH LytTR-type" evidence="3">
    <location>
        <begin position="141"/>
        <end position="246"/>
    </location>
</feature>
<sequence>MKAIIIEDELPSARRLERLLQDFDIEILTTLTAVKTTINWLQTHKQPDVIFLDVQLSDGLCFEIFNQVKITSKIIFTTAFSNYSIKAFEYNSISYLLKPIHKEKLKSAIEKAKKVHQKDTDLAQFKALLTNYKTEIYKDSFTVKVGRKIKMISTKEIICFYSFENATYLKTIEGHYIVNYSLTSLESDLNPEQFFRVNRTFIIHINAIKDIIAYSNSRLKLILNSYNEHEIIVSRERVKDFKSWID</sequence>
<dbReference type="PANTHER" id="PTHR37299:SF1">
    <property type="entry name" value="STAGE 0 SPORULATION PROTEIN A HOMOLOG"/>
    <property type="match status" value="1"/>
</dbReference>
<dbReference type="InterPro" id="IPR001789">
    <property type="entry name" value="Sig_transdc_resp-reg_receiver"/>
</dbReference>
<dbReference type="Gene3D" id="2.40.50.1020">
    <property type="entry name" value="LytTr DNA-binding domain"/>
    <property type="match status" value="1"/>
</dbReference>
<dbReference type="SUPFAM" id="SSF52172">
    <property type="entry name" value="CheY-like"/>
    <property type="match status" value="1"/>
</dbReference>
<dbReference type="Gene3D" id="3.40.50.2300">
    <property type="match status" value="1"/>
</dbReference>
<dbReference type="PROSITE" id="PS50110">
    <property type="entry name" value="RESPONSE_REGULATORY"/>
    <property type="match status" value="1"/>
</dbReference>
<dbReference type="InterPro" id="IPR011006">
    <property type="entry name" value="CheY-like_superfamily"/>
</dbReference>
<dbReference type="Pfam" id="PF00072">
    <property type="entry name" value="Response_reg"/>
    <property type="match status" value="1"/>
</dbReference>
<evidence type="ECO:0000259" key="2">
    <source>
        <dbReference type="PROSITE" id="PS50110"/>
    </source>
</evidence>
<feature type="domain" description="Response regulatory" evidence="2">
    <location>
        <begin position="2"/>
        <end position="113"/>
    </location>
</feature>
<dbReference type="Proteomes" id="UP000307140">
    <property type="component" value="Unassembled WGS sequence"/>
</dbReference>
<dbReference type="GO" id="GO:0000156">
    <property type="term" value="F:phosphorelay response regulator activity"/>
    <property type="evidence" value="ECO:0007669"/>
    <property type="project" value="InterPro"/>
</dbReference>
<dbReference type="Pfam" id="PF04397">
    <property type="entry name" value="LytTR"/>
    <property type="match status" value="1"/>
</dbReference>
<dbReference type="InterPro" id="IPR046947">
    <property type="entry name" value="LytR-like"/>
</dbReference>
<evidence type="ECO:0000313" key="5">
    <source>
        <dbReference type="Proteomes" id="UP000307140"/>
    </source>
</evidence>
<dbReference type="PROSITE" id="PS50930">
    <property type="entry name" value="HTH_LYTTR"/>
    <property type="match status" value="1"/>
</dbReference>
<dbReference type="EMBL" id="VANR01000002">
    <property type="protein sequence ID" value="TMM31435.1"/>
    <property type="molecule type" value="Genomic_DNA"/>
</dbReference>
<dbReference type="AlphaFoldDB" id="A0A5S3N7V5"/>
<evidence type="ECO:0000313" key="4">
    <source>
        <dbReference type="EMBL" id="TMM31435.1"/>
    </source>
</evidence>
<accession>A0A5S3N7V5</accession>
<dbReference type="OrthoDB" id="2168082at2"/>
<dbReference type="InterPro" id="IPR007492">
    <property type="entry name" value="LytTR_DNA-bd_dom"/>
</dbReference>
<dbReference type="RefSeq" id="WP_138535161.1">
    <property type="nucleotide sequence ID" value="NZ_VANR01000002.1"/>
</dbReference>
<dbReference type="GO" id="GO:0003677">
    <property type="term" value="F:DNA binding"/>
    <property type="evidence" value="ECO:0007669"/>
    <property type="project" value="InterPro"/>
</dbReference>
<keyword evidence="1" id="KW-0597">Phosphoprotein</keyword>
<dbReference type="PANTHER" id="PTHR37299">
    <property type="entry name" value="TRANSCRIPTIONAL REGULATOR-RELATED"/>
    <property type="match status" value="1"/>
</dbReference>
<evidence type="ECO:0000256" key="1">
    <source>
        <dbReference type="PROSITE-ProRule" id="PRU00169"/>
    </source>
</evidence>
<name>A0A5S3N7V5_9FLAO</name>
<evidence type="ECO:0000259" key="3">
    <source>
        <dbReference type="PROSITE" id="PS50930"/>
    </source>
</evidence>
<keyword evidence="5" id="KW-1185">Reference proteome</keyword>
<comment type="caution">
    <text evidence="4">The sequence shown here is derived from an EMBL/GenBank/DDBJ whole genome shotgun (WGS) entry which is preliminary data.</text>
</comment>
<reference evidence="4 5" key="1">
    <citation type="submission" date="2019-05" db="EMBL/GenBank/DDBJ databases">
        <title>Polaribacter aestuariivivens sp. nov., isolated from a tidal flat.</title>
        <authorList>
            <person name="Yoon J.-H."/>
        </authorList>
    </citation>
    <scope>NUCLEOTIDE SEQUENCE [LARGE SCALE GENOMIC DNA]</scope>
    <source>
        <strain evidence="4 5">DBTF-3</strain>
    </source>
</reference>
<proteinExistence type="predicted"/>
<dbReference type="SMART" id="SM00850">
    <property type="entry name" value="LytTR"/>
    <property type="match status" value="1"/>
</dbReference>
<organism evidence="4 5">
    <name type="scientific">Polaribacter aestuariivivens</name>
    <dbReference type="NCBI Taxonomy" id="2304626"/>
    <lineage>
        <taxon>Bacteria</taxon>
        <taxon>Pseudomonadati</taxon>
        <taxon>Bacteroidota</taxon>
        <taxon>Flavobacteriia</taxon>
        <taxon>Flavobacteriales</taxon>
        <taxon>Flavobacteriaceae</taxon>
    </lineage>
</organism>